<dbReference type="Pfam" id="PF00072">
    <property type="entry name" value="Response_reg"/>
    <property type="match status" value="1"/>
</dbReference>
<dbReference type="SUPFAM" id="SSF52172">
    <property type="entry name" value="CheY-like"/>
    <property type="match status" value="1"/>
</dbReference>
<proteinExistence type="predicted"/>
<gene>
    <name evidence="4" type="ORF">H8E19_10570</name>
</gene>
<dbReference type="AlphaFoldDB" id="A0A8J6N0H8"/>
<dbReference type="Gene3D" id="3.40.50.2300">
    <property type="match status" value="1"/>
</dbReference>
<sequence length="136" mass="15444">MDKPKILIIDDDPDLVESMQITLEANDYQVESAYNGTEGLRLVKEINPDLIILDVMMDSITEGFQVSYQLRSPDPQSPYRDYANIPILMVTGVSQKMHMKFSPETDEDYLPVDELVEKPIQLDALLEKVGKLIKKG</sequence>
<evidence type="ECO:0000256" key="1">
    <source>
        <dbReference type="ARBA" id="ARBA00022553"/>
    </source>
</evidence>
<keyword evidence="1 2" id="KW-0597">Phosphoprotein</keyword>
<dbReference type="EMBL" id="JACNJD010000238">
    <property type="protein sequence ID" value="MBC8177837.1"/>
    <property type="molecule type" value="Genomic_DNA"/>
</dbReference>
<comment type="caution">
    <text evidence="4">The sequence shown here is derived from an EMBL/GenBank/DDBJ whole genome shotgun (WGS) entry which is preliminary data.</text>
</comment>
<reference evidence="4 5" key="1">
    <citation type="submission" date="2020-08" db="EMBL/GenBank/DDBJ databases">
        <title>Bridging the membrane lipid divide: bacteria of the FCB group superphylum have the potential to synthesize archaeal ether lipids.</title>
        <authorList>
            <person name="Villanueva L."/>
            <person name="Von Meijenfeldt F.A.B."/>
            <person name="Westbye A.B."/>
            <person name="Yadav S."/>
            <person name="Hopmans E.C."/>
            <person name="Dutilh B.E."/>
            <person name="Sinninghe Damste J.S."/>
        </authorList>
    </citation>
    <scope>NUCLEOTIDE SEQUENCE [LARGE SCALE GENOMIC DNA]</scope>
    <source>
        <strain evidence="4">NIOZ-UU27</strain>
    </source>
</reference>
<feature type="modified residue" description="4-aspartylphosphate" evidence="2">
    <location>
        <position position="54"/>
    </location>
</feature>
<accession>A0A8J6N0H8</accession>
<evidence type="ECO:0000313" key="4">
    <source>
        <dbReference type="EMBL" id="MBC8177837.1"/>
    </source>
</evidence>
<dbReference type="PANTHER" id="PTHR44591:SF3">
    <property type="entry name" value="RESPONSE REGULATORY DOMAIN-CONTAINING PROTEIN"/>
    <property type="match status" value="1"/>
</dbReference>
<name>A0A8J6N0H8_9DELT</name>
<evidence type="ECO:0000259" key="3">
    <source>
        <dbReference type="PROSITE" id="PS50110"/>
    </source>
</evidence>
<dbReference type="SMART" id="SM00448">
    <property type="entry name" value="REC"/>
    <property type="match status" value="1"/>
</dbReference>
<dbReference type="PANTHER" id="PTHR44591">
    <property type="entry name" value="STRESS RESPONSE REGULATOR PROTEIN 1"/>
    <property type="match status" value="1"/>
</dbReference>
<dbReference type="InterPro" id="IPR001789">
    <property type="entry name" value="Sig_transdc_resp-reg_receiver"/>
</dbReference>
<dbReference type="InterPro" id="IPR011006">
    <property type="entry name" value="CheY-like_superfamily"/>
</dbReference>
<dbReference type="InterPro" id="IPR050595">
    <property type="entry name" value="Bact_response_regulator"/>
</dbReference>
<organism evidence="4 5">
    <name type="scientific">Candidatus Desulfacyla euxinica</name>
    <dbReference type="NCBI Taxonomy" id="2841693"/>
    <lineage>
        <taxon>Bacteria</taxon>
        <taxon>Deltaproteobacteria</taxon>
        <taxon>Candidatus Desulfacyla</taxon>
    </lineage>
</organism>
<dbReference type="PROSITE" id="PS50110">
    <property type="entry name" value="RESPONSE_REGULATORY"/>
    <property type="match status" value="1"/>
</dbReference>
<dbReference type="Proteomes" id="UP000650524">
    <property type="component" value="Unassembled WGS sequence"/>
</dbReference>
<dbReference type="GO" id="GO:0000160">
    <property type="term" value="P:phosphorelay signal transduction system"/>
    <property type="evidence" value="ECO:0007669"/>
    <property type="project" value="InterPro"/>
</dbReference>
<protein>
    <submittedName>
        <fullName evidence="4">Response regulator</fullName>
    </submittedName>
</protein>
<feature type="domain" description="Response regulatory" evidence="3">
    <location>
        <begin position="5"/>
        <end position="133"/>
    </location>
</feature>
<evidence type="ECO:0000313" key="5">
    <source>
        <dbReference type="Proteomes" id="UP000650524"/>
    </source>
</evidence>
<evidence type="ECO:0000256" key="2">
    <source>
        <dbReference type="PROSITE-ProRule" id="PRU00169"/>
    </source>
</evidence>